<dbReference type="GO" id="GO:0005886">
    <property type="term" value="C:plasma membrane"/>
    <property type="evidence" value="ECO:0007669"/>
    <property type="project" value="UniProtKB-SubCell"/>
</dbReference>
<keyword evidence="5 7" id="KW-1133">Transmembrane helix</keyword>
<dbReference type="Pfam" id="PF00892">
    <property type="entry name" value="EamA"/>
    <property type="match status" value="2"/>
</dbReference>
<feature type="transmembrane region" description="Helical" evidence="7">
    <location>
        <begin position="102"/>
        <end position="126"/>
    </location>
</feature>
<reference evidence="9 10" key="1">
    <citation type="submission" date="2016-01" db="EMBL/GenBank/DDBJ databases">
        <title>Draft Genome Sequences of Seven Thermophilic Sporeformers Isolated from Foods.</title>
        <authorList>
            <person name="Berendsen E.M."/>
            <person name="Wells-Bennik M.H."/>
            <person name="Krawcyk A.O."/>
            <person name="De Jong A."/>
            <person name="Holsappel S."/>
            <person name="Eijlander R.T."/>
            <person name="Kuipers O.P."/>
        </authorList>
    </citation>
    <scope>NUCLEOTIDE SEQUENCE [LARGE SCALE GENOMIC DNA]</scope>
    <source>
        <strain evidence="9 10">B4119</strain>
    </source>
</reference>
<feature type="domain" description="EamA" evidence="8">
    <location>
        <begin position="184"/>
        <end position="322"/>
    </location>
</feature>
<keyword evidence="3" id="KW-1003">Cell membrane</keyword>
<evidence type="ECO:0000256" key="7">
    <source>
        <dbReference type="SAM" id="Phobius"/>
    </source>
</evidence>
<evidence type="ECO:0000256" key="2">
    <source>
        <dbReference type="ARBA" id="ARBA00007362"/>
    </source>
</evidence>
<dbReference type="eggNOG" id="COG0697">
    <property type="taxonomic scope" value="Bacteria"/>
</dbReference>
<dbReference type="InterPro" id="IPR051258">
    <property type="entry name" value="Diverse_Substrate_Transporter"/>
</dbReference>
<organism evidence="9 10">
    <name type="scientific">Saccharococcus caldoxylosilyticus</name>
    <dbReference type="NCBI Taxonomy" id="81408"/>
    <lineage>
        <taxon>Bacteria</taxon>
        <taxon>Bacillati</taxon>
        <taxon>Bacillota</taxon>
        <taxon>Bacilli</taxon>
        <taxon>Bacillales</taxon>
        <taxon>Anoxybacillaceae</taxon>
        <taxon>Saccharococcus</taxon>
    </lineage>
</organism>
<name>A0A150M429_9BACL</name>
<feature type="transmembrane region" description="Helical" evidence="7">
    <location>
        <begin position="252"/>
        <end position="270"/>
    </location>
</feature>
<dbReference type="Proteomes" id="UP000075455">
    <property type="component" value="Unassembled WGS sequence"/>
</dbReference>
<evidence type="ECO:0000259" key="8">
    <source>
        <dbReference type="Pfam" id="PF00892"/>
    </source>
</evidence>
<evidence type="ECO:0000256" key="3">
    <source>
        <dbReference type="ARBA" id="ARBA00022475"/>
    </source>
</evidence>
<dbReference type="InterPro" id="IPR037185">
    <property type="entry name" value="EmrE-like"/>
</dbReference>
<dbReference type="EMBL" id="LQYS01000013">
    <property type="protein sequence ID" value="KYD19155.1"/>
    <property type="molecule type" value="Genomic_DNA"/>
</dbReference>
<evidence type="ECO:0000256" key="4">
    <source>
        <dbReference type="ARBA" id="ARBA00022692"/>
    </source>
</evidence>
<comment type="subcellular location">
    <subcellularLocation>
        <location evidence="1">Cell membrane</location>
        <topology evidence="1">Multi-pass membrane protein</topology>
    </subcellularLocation>
</comment>
<evidence type="ECO:0000313" key="9">
    <source>
        <dbReference type="EMBL" id="KYD19155.1"/>
    </source>
</evidence>
<feature type="transmembrane region" description="Helical" evidence="7">
    <location>
        <begin position="308"/>
        <end position="331"/>
    </location>
</feature>
<dbReference type="SUPFAM" id="SSF103481">
    <property type="entry name" value="Multidrug resistance efflux transporter EmrE"/>
    <property type="match status" value="2"/>
</dbReference>
<evidence type="ECO:0000256" key="1">
    <source>
        <dbReference type="ARBA" id="ARBA00004651"/>
    </source>
</evidence>
<protein>
    <recommendedName>
        <fullName evidence="8">EamA domain-containing protein</fullName>
    </recommendedName>
</protein>
<accession>A0A150M429</accession>
<feature type="transmembrane region" description="Helical" evidence="7">
    <location>
        <begin position="282"/>
        <end position="302"/>
    </location>
</feature>
<keyword evidence="4 7" id="KW-0812">Transmembrane</keyword>
<feature type="transmembrane region" description="Helical" evidence="7">
    <location>
        <begin position="213"/>
        <end position="232"/>
    </location>
</feature>
<feature type="transmembrane region" description="Helical" evidence="7">
    <location>
        <begin position="157"/>
        <end position="175"/>
    </location>
</feature>
<keyword evidence="6 7" id="KW-0472">Membrane</keyword>
<dbReference type="InterPro" id="IPR000620">
    <property type="entry name" value="EamA_dom"/>
</dbReference>
<feature type="transmembrane region" description="Helical" evidence="7">
    <location>
        <begin position="69"/>
        <end position="90"/>
    </location>
</feature>
<feature type="transmembrane region" description="Helical" evidence="7">
    <location>
        <begin position="132"/>
        <end position="150"/>
    </location>
</feature>
<proteinExistence type="inferred from homology"/>
<gene>
    <name evidence="9" type="ORF">B4119_1412</name>
</gene>
<feature type="domain" description="EamA" evidence="8">
    <location>
        <begin position="40"/>
        <end position="174"/>
    </location>
</feature>
<dbReference type="AlphaFoldDB" id="A0A150M429"/>
<dbReference type="PANTHER" id="PTHR42920">
    <property type="entry name" value="OS03G0707200 PROTEIN-RELATED"/>
    <property type="match status" value="1"/>
</dbReference>
<evidence type="ECO:0000256" key="6">
    <source>
        <dbReference type="ARBA" id="ARBA00023136"/>
    </source>
</evidence>
<sequence>MCSFSSIYDTLSFDYVYFLKNVHPLRRKQNGGMGLKKRWIADISLLAVTFVWGATFVVVQNAISFLEPLSFNAVRFSLAGVFLLLWLAIFHRSLFRHYTWPLIRSGIWMGLWLFSGYAFQTIGLLYTTSSKAGFITGLSVVLVPLFSFLFLKQRPSLNAGIGAVIAAVGLYLLTIGDGKMVPNRGDVFVFFCAVSFAMHIIVTGKYSSRYSTLLLTMTQIFAVAVMCAIFAFLFEDATQMWNIAVLRKQEVWSALLITSLLATTAAFLIQTNFQKYTTAARVALIFAMEPVFAALTACIWAGERLTASGVIGCIGILGGMILAELPLTWILGKWWRTKRHFTS</sequence>
<comment type="caution">
    <text evidence="9">The sequence shown here is derived from an EMBL/GenBank/DDBJ whole genome shotgun (WGS) entry which is preliminary data.</text>
</comment>
<feature type="transmembrane region" description="Helical" evidence="7">
    <location>
        <begin position="187"/>
        <end position="206"/>
    </location>
</feature>
<evidence type="ECO:0000313" key="10">
    <source>
        <dbReference type="Proteomes" id="UP000075455"/>
    </source>
</evidence>
<evidence type="ECO:0000256" key="5">
    <source>
        <dbReference type="ARBA" id="ARBA00022989"/>
    </source>
</evidence>
<dbReference type="PANTHER" id="PTHR42920:SF5">
    <property type="entry name" value="EAMA DOMAIN-CONTAINING PROTEIN"/>
    <property type="match status" value="1"/>
</dbReference>
<comment type="similarity">
    <text evidence="2">Belongs to the EamA transporter family.</text>
</comment>
<dbReference type="PATRIC" id="fig|81408.3.peg.1176"/>
<feature type="transmembrane region" description="Helical" evidence="7">
    <location>
        <begin position="43"/>
        <end position="63"/>
    </location>
</feature>
<dbReference type="STRING" id="81408.B4119_1412"/>